<keyword evidence="7" id="KW-1133">Transmembrane helix</keyword>
<evidence type="ECO:0000256" key="9">
    <source>
        <dbReference type="ARBA" id="ARBA00023136"/>
    </source>
</evidence>
<dbReference type="HOGENOM" id="CLU_073388_1_0_1"/>
<dbReference type="Proteomes" id="UP000054097">
    <property type="component" value="Unassembled WGS sequence"/>
</dbReference>
<keyword evidence="9" id="KW-0472">Membrane</keyword>
<keyword evidence="6" id="KW-0256">Endoplasmic reticulum</keyword>
<evidence type="ECO:0000256" key="7">
    <source>
        <dbReference type="ARBA" id="ARBA00022989"/>
    </source>
</evidence>
<organism evidence="12 13">
    <name type="scientific">Serendipita vermifera MAFF 305830</name>
    <dbReference type="NCBI Taxonomy" id="933852"/>
    <lineage>
        <taxon>Eukaryota</taxon>
        <taxon>Fungi</taxon>
        <taxon>Dikarya</taxon>
        <taxon>Basidiomycota</taxon>
        <taxon>Agaricomycotina</taxon>
        <taxon>Agaricomycetes</taxon>
        <taxon>Sebacinales</taxon>
        <taxon>Serendipitaceae</taxon>
        <taxon>Serendipita</taxon>
    </lineage>
</organism>
<evidence type="ECO:0000313" key="12">
    <source>
        <dbReference type="EMBL" id="KIM28285.1"/>
    </source>
</evidence>
<proteinExistence type="inferred from homology"/>
<keyword evidence="4" id="KW-0812">Transmembrane</keyword>
<accession>A0A0C3AUP0</accession>
<feature type="compositionally biased region" description="Basic and acidic residues" evidence="11">
    <location>
        <begin position="172"/>
        <end position="184"/>
    </location>
</feature>
<dbReference type="STRING" id="933852.A0A0C3AUP0"/>
<dbReference type="EMBL" id="KN824294">
    <property type="protein sequence ID" value="KIM28285.1"/>
    <property type="molecule type" value="Genomic_DNA"/>
</dbReference>
<comment type="subcellular location">
    <subcellularLocation>
        <location evidence="1">Endoplasmic reticulum membrane</location>
        <topology evidence="1">Single-pass membrane protein</topology>
    </subcellularLocation>
</comment>
<evidence type="ECO:0000256" key="8">
    <source>
        <dbReference type="ARBA" id="ARBA00023134"/>
    </source>
</evidence>
<evidence type="ECO:0000256" key="3">
    <source>
        <dbReference type="ARBA" id="ARBA00020256"/>
    </source>
</evidence>
<evidence type="ECO:0000256" key="11">
    <source>
        <dbReference type="SAM" id="MobiDB-lite"/>
    </source>
</evidence>
<dbReference type="Gene3D" id="3.40.50.300">
    <property type="entry name" value="P-loop containing nucleotide triphosphate hydrolases"/>
    <property type="match status" value="1"/>
</dbReference>
<keyword evidence="5" id="KW-0547">Nucleotide-binding</keyword>
<keyword evidence="8" id="KW-0342">GTP-binding</keyword>
<keyword evidence="10" id="KW-0675">Receptor</keyword>
<evidence type="ECO:0000256" key="4">
    <source>
        <dbReference type="ARBA" id="ARBA00022692"/>
    </source>
</evidence>
<evidence type="ECO:0000256" key="10">
    <source>
        <dbReference type="ARBA" id="ARBA00023170"/>
    </source>
</evidence>
<protein>
    <recommendedName>
        <fullName evidence="3">Signal recognition particle receptor subunit beta</fullName>
    </recommendedName>
</protein>
<dbReference type="InterPro" id="IPR027417">
    <property type="entry name" value="P-loop_NTPase"/>
</dbReference>
<dbReference type="GO" id="GO:0005525">
    <property type="term" value="F:GTP binding"/>
    <property type="evidence" value="ECO:0007669"/>
    <property type="project" value="UniProtKB-KW"/>
</dbReference>
<evidence type="ECO:0000256" key="2">
    <source>
        <dbReference type="ARBA" id="ARBA00005619"/>
    </source>
</evidence>
<feature type="non-terminal residue" evidence="12">
    <location>
        <position position="1"/>
    </location>
</feature>
<gene>
    <name evidence="12" type="ORF">M408DRAFT_329617</name>
</gene>
<reference evidence="13" key="2">
    <citation type="submission" date="2015-01" db="EMBL/GenBank/DDBJ databases">
        <title>Evolutionary Origins and Diversification of the Mycorrhizal Mutualists.</title>
        <authorList>
            <consortium name="DOE Joint Genome Institute"/>
            <consortium name="Mycorrhizal Genomics Consortium"/>
            <person name="Kohler A."/>
            <person name="Kuo A."/>
            <person name="Nagy L.G."/>
            <person name="Floudas D."/>
            <person name="Copeland A."/>
            <person name="Barry K.W."/>
            <person name="Cichocki N."/>
            <person name="Veneault-Fourrey C."/>
            <person name="LaButti K."/>
            <person name="Lindquist E.A."/>
            <person name="Lipzen A."/>
            <person name="Lundell T."/>
            <person name="Morin E."/>
            <person name="Murat C."/>
            <person name="Riley R."/>
            <person name="Ohm R."/>
            <person name="Sun H."/>
            <person name="Tunlid A."/>
            <person name="Henrissat B."/>
            <person name="Grigoriev I.V."/>
            <person name="Hibbett D.S."/>
            <person name="Martin F."/>
        </authorList>
    </citation>
    <scope>NUCLEOTIDE SEQUENCE [LARGE SCALE GENOMIC DNA]</scope>
    <source>
        <strain evidence="13">MAFF 305830</strain>
    </source>
</reference>
<evidence type="ECO:0000256" key="5">
    <source>
        <dbReference type="ARBA" id="ARBA00022741"/>
    </source>
</evidence>
<evidence type="ECO:0000256" key="6">
    <source>
        <dbReference type="ARBA" id="ARBA00022824"/>
    </source>
</evidence>
<evidence type="ECO:0000313" key="13">
    <source>
        <dbReference type="Proteomes" id="UP000054097"/>
    </source>
</evidence>
<feature type="region of interest" description="Disordered" evidence="11">
    <location>
        <begin position="172"/>
        <end position="202"/>
    </location>
</feature>
<evidence type="ECO:0000256" key="1">
    <source>
        <dbReference type="ARBA" id="ARBA00004389"/>
    </source>
</evidence>
<reference evidence="12 13" key="1">
    <citation type="submission" date="2014-04" db="EMBL/GenBank/DDBJ databases">
        <authorList>
            <consortium name="DOE Joint Genome Institute"/>
            <person name="Kuo A."/>
            <person name="Zuccaro A."/>
            <person name="Kohler A."/>
            <person name="Nagy L.G."/>
            <person name="Floudas D."/>
            <person name="Copeland A."/>
            <person name="Barry K.W."/>
            <person name="Cichocki N."/>
            <person name="Veneault-Fourrey C."/>
            <person name="LaButti K."/>
            <person name="Lindquist E.A."/>
            <person name="Lipzen A."/>
            <person name="Lundell T."/>
            <person name="Morin E."/>
            <person name="Murat C."/>
            <person name="Sun H."/>
            <person name="Tunlid A."/>
            <person name="Henrissat B."/>
            <person name="Grigoriev I.V."/>
            <person name="Hibbett D.S."/>
            <person name="Martin F."/>
            <person name="Nordberg H.P."/>
            <person name="Cantor M.N."/>
            <person name="Hua S.X."/>
        </authorList>
    </citation>
    <scope>NUCLEOTIDE SEQUENCE [LARGE SCALE GENOMIC DNA]</scope>
    <source>
        <strain evidence="12 13">MAFF 305830</strain>
    </source>
</reference>
<keyword evidence="13" id="KW-1185">Reference proteome</keyword>
<sequence>IPGHPRIRGQFADYLRGDAKSGTAKVAGVKGVVFVCDAAALTRNSSTVAEHLHLIMSAIANLPPSIPAPPILVFANKSDLLPKTAEKTANSALALTRTQTILERELEKRRQASLSRGQTGAGGGVLSELGEDADAAAEGTALGGLDIAEDAEGTSFTFEKWEGGDIEVRSGWVDVKRKSGKEGESDSEGESPVRGEKEKRGDGLGKLVEWVAALR</sequence>
<dbReference type="InterPro" id="IPR019009">
    <property type="entry name" value="SRP_receptor_beta_su"/>
</dbReference>
<dbReference type="SUPFAM" id="SSF52540">
    <property type="entry name" value="P-loop containing nucleoside triphosphate hydrolases"/>
    <property type="match status" value="1"/>
</dbReference>
<feature type="region of interest" description="Disordered" evidence="11">
    <location>
        <begin position="107"/>
        <end position="127"/>
    </location>
</feature>
<dbReference type="GO" id="GO:0005789">
    <property type="term" value="C:endoplasmic reticulum membrane"/>
    <property type="evidence" value="ECO:0007669"/>
    <property type="project" value="UniProtKB-SubCell"/>
</dbReference>
<dbReference type="OrthoDB" id="41266at2759"/>
<name>A0A0C3AUP0_SERVB</name>
<dbReference type="Pfam" id="PF09439">
    <property type="entry name" value="SRPRB"/>
    <property type="match status" value="1"/>
</dbReference>
<comment type="similarity">
    <text evidence="2">Belongs to the SRP receptor beta subunit family.</text>
</comment>
<dbReference type="AlphaFoldDB" id="A0A0C3AUP0"/>
<feature type="compositionally biased region" description="Basic and acidic residues" evidence="11">
    <location>
        <begin position="191"/>
        <end position="202"/>
    </location>
</feature>